<name>A0A151RAT2_CAJCA</name>
<dbReference type="InterPro" id="IPR053249">
    <property type="entry name" value="LFS"/>
</dbReference>
<organism evidence="1 2">
    <name type="scientific">Cajanus cajan</name>
    <name type="common">Pigeon pea</name>
    <name type="synonym">Cajanus indicus</name>
    <dbReference type="NCBI Taxonomy" id="3821"/>
    <lineage>
        <taxon>Eukaryota</taxon>
        <taxon>Viridiplantae</taxon>
        <taxon>Streptophyta</taxon>
        <taxon>Embryophyta</taxon>
        <taxon>Tracheophyta</taxon>
        <taxon>Spermatophyta</taxon>
        <taxon>Magnoliopsida</taxon>
        <taxon>eudicotyledons</taxon>
        <taxon>Gunneridae</taxon>
        <taxon>Pentapetalae</taxon>
        <taxon>rosids</taxon>
        <taxon>fabids</taxon>
        <taxon>Fabales</taxon>
        <taxon>Fabaceae</taxon>
        <taxon>Papilionoideae</taxon>
        <taxon>50 kb inversion clade</taxon>
        <taxon>NPAAA clade</taxon>
        <taxon>indigoferoid/millettioid clade</taxon>
        <taxon>Phaseoleae</taxon>
        <taxon>Cajanus</taxon>
    </lineage>
</organism>
<dbReference type="Proteomes" id="UP000075243">
    <property type="component" value="Unassembled WGS sequence"/>
</dbReference>
<dbReference type="CDD" id="cd07821">
    <property type="entry name" value="PYR_PYL_RCAR_like"/>
    <property type="match status" value="1"/>
</dbReference>
<dbReference type="SUPFAM" id="SSF55961">
    <property type="entry name" value="Bet v1-like"/>
    <property type="match status" value="1"/>
</dbReference>
<evidence type="ECO:0000313" key="1">
    <source>
        <dbReference type="EMBL" id="KYP39485.1"/>
    </source>
</evidence>
<keyword evidence="2" id="KW-1185">Reference proteome</keyword>
<dbReference type="Pfam" id="PF10604">
    <property type="entry name" value="Polyketide_cyc2"/>
    <property type="match status" value="1"/>
</dbReference>
<accession>A0A151RAT2</accession>
<dbReference type="InterPro" id="IPR019587">
    <property type="entry name" value="Polyketide_cyclase/dehydratase"/>
</dbReference>
<dbReference type="Gramene" id="C.cajan_40066.t">
    <property type="protein sequence ID" value="C.cajan_40066.t.cds1"/>
    <property type="gene ID" value="C.cajan_40066"/>
</dbReference>
<gene>
    <name evidence="1" type="ORF">KK1_039195</name>
</gene>
<dbReference type="Gene3D" id="3.30.530.20">
    <property type="match status" value="1"/>
</dbReference>
<dbReference type="OrthoDB" id="1592664at2759"/>
<dbReference type="OMA" id="WKGKAIA"/>
<dbReference type="FunFam" id="3.30.530.20:FF:000064">
    <property type="entry name" value="Lachrymatory-factor synthase"/>
    <property type="match status" value="1"/>
</dbReference>
<dbReference type="PANTHER" id="PTHR33789">
    <property type="entry name" value="LACHRYMATORY-FACTOR SYNTHASE"/>
    <property type="match status" value="1"/>
</dbReference>
<sequence>MDPIQQGRQAENAKWKGKAIAEVKGGKAEQVWPLLEDFFGLDKWFPNISTCIPVEGISGKPGCVRFCAGFKTPVDDPAKHTLNWTKQKLLSIDPAHWTLTYSIVEGNVGFYSYVSTWTVLPKDEDEGCQIEWLYEVEPVHGWKLEYLDSFLSSGLQVMAQRIQAALKTMEEALRAQK</sequence>
<dbReference type="AlphaFoldDB" id="A0A151RAT2"/>
<dbReference type="InterPro" id="IPR023393">
    <property type="entry name" value="START-like_dom_sf"/>
</dbReference>
<dbReference type="GO" id="GO:0004864">
    <property type="term" value="F:protein phosphatase inhibitor activity"/>
    <property type="evidence" value="ECO:0007669"/>
    <property type="project" value="UniProtKB-ARBA"/>
</dbReference>
<protein>
    <submittedName>
        <fullName evidence="1">Lachrymatory-factor synthase</fullName>
    </submittedName>
</protein>
<dbReference type="EMBL" id="KQ483904">
    <property type="protein sequence ID" value="KYP39485.1"/>
    <property type="molecule type" value="Genomic_DNA"/>
</dbReference>
<proteinExistence type="predicted"/>
<reference evidence="1" key="1">
    <citation type="journal article" date="2012" name="Nat. Biotechnol.">
        <title>Draft genome sequence of pigeonpea (Cajanus cajan), an orphan legume crop of resource-poor farmers.</title>
        <authorList>
            <person name="Varshney R.K."/>
            <person name="Chen W."/>
            <person name="Li Y."/>
            <person name="Bharti A.K."/>
            <person name="Saxena R.K."/>
            <person name="Schlueter J.A."/>
            <person name="Donoghue M.T."/>
            <person name="Azam S."/>
            <person name="Fan G."/>
            <person name="Whaley A.M."/>
            <person name="Farmer A.D."/>
            <person name="Sheridan J."/>
            <person name="Iwata A."/>
            <person name="Tuteja R."/>
            <person name="Penmetsa R.V."/>
            <person name="Wu W."/>
            <person name="Upadhyaya H.D."/>
            <person name="Yang S.P."/>
            <person name="Shah T."/>
            <person name="Saxena K.B."/>
            <person name="Michael T."/>
            <person name="McCombie W.R."/>
            <person name="Yang B."/>
            <person name="Zhang G."/>
            <person name="Yang H."/>
            <person name="Wang J."/>
            <person name="Spillane C."/>
            <person name="Cook D.R."/>
            <person name="May G.D."/>
            <person name="Xu X."/>
            <person name="Jackson S.A."/>
        </authorList>
    </citation>
    <scope>NUCLEOTIDE SEQUENCE [LARGE SCALE GENOMIC DNA]</scope>
</reference>
<evidence type="ECO:0000313" key="2">
    <source>
        <dbReference type="Proteomes" id="UP000075243"/>
    </source>
</evidence>
<dbReference type="PANTHER" id="PTHR33789:SF3">
    <property type="entry name" value="LACHRYMATORY-FACTOR SYNTHASE-LIKE"/>
    <property type="match status" value="1"/>
</dbReference>
<dbReference type="STRING" id="3821.A0A151RAT2"/>